<dbReference type="InterPro" id="IPR046342">
    <property type="entry name" value="CBS_dom_sf"/>
</dbReference>
<dbReference type="InterPro" id="IPR051257">
    <property type="entry name" value="Diverse_CBS-Domain"/>
</dbReference>
<dbReference type="KEGG" id="tah:SU86_001490"/>
<dbReference type="SUPFAM" id="SSF54631">
    <property type="entry name" value="CBS-domain pair"/>
    <property type="match status" value="2"/>
</dbReference>
<accession>A0A3G1B5R1</accession>
<dbReference type="Pfam" id="PF00571">
    <property type="entry name" value="CBS"/>
    <property type="match status" value="4"/>
</dbReference>
<name>A0A3G1B5R1_9ARCH</name>
<dbReference type="STRING" id="1603555.SU86_001490"/>
<proteinExistence type="predicted"/>
<feature type="domain" description="CBS" evidence="3">
    <location>
        <begin position="144"/>
        <end position="199"/>
    </location>
</feature>
<protein>
    <recommendedName>
        <fullName evidence="3">CBS domain-containing protein</fullName>
    </recommendedName>
</protein>
<dbReference type="CDD" id="cd02205">
    <property type="entry name" value="CBS_pair_SF"/>
    <property type="match status" value="3"/>
</dbReference>
<dbReference type="GeneID" id="24875053"/>
<dbReference type="Proteomes" id="UP000266745">
    <property type="component" value="Chromosome"/>
</dbReference>
<dbReference type="PANTHER" id="PTHR43080:SF29">
    <property type="entry name" value="OS02G0818000 PROTEIN"/>
    <property type="match status" value="1"/>
</dbReference>
<keyword evidence="1 2" id="KW-0129">CBS domain</keyword>
<feature type="domain" description="CBS" evidence="3">
    <location>
        <begin position="229"/>
        <end position="283"/>
    </location>
</feature>
<dbReference type="PANTHER" id="PTHR43080">
    <property type="entry name" value="CBS DOMAIN-CONTAINING PROTEIN CBSX3, MITOCHONDRIAL"/>
    <property type="match status" value="1"/>
</dbReference>
<dbReference type="InterPro" id="IPR000644">
    <property type="entry name" value="CBS_dom"/>
</dbReference>
<evidence type="ECO:0000313" key="4">
    <source>
        <dbReference type="EMBL" id="AJZ75277.1"/>
    </source>
</evidence>
<reference evidence="4 5" key="1">
    <citation type="journal article" date="2016" name="Sci. Rep.">
        <title>A novel ammonia-oxidizing archaeon from wastewater treatment plant: Its enrichment, physiological and genomic characteristics.</title>
        <authorList>
            <person name="Li Y."/>
            <person name="Ding K."/>
            <person name="Wen X."/>
            <person name="Zhang B."/>
            <person name="Shen B."/>
            <person name="Yang Y."/>
        </authorList>
    </citation>
    <scope>NUCLEOTIDE SEQUENCE [LARGE SCALE GENOMIC DNA]</scope>
    <source>
        <strain evidence="4 5">SAT1</strain>
    </source>
</reference>
<feature type="domain" description="CBS" evidence="3">
    <location>
        <begin position="15"/>
        <end position="73"/>
    </location>
</feature>
<evidence type="ECO:0000313" key="5">
    <source>
        <dbReference type="Proteomes" id="UP000266745"/>
    </source>
</evidence>
<dbReference type="SMART" id="SM00116">
    <property type="entry name" value="CBS"/>
    <property type="match status" value="4"/>
</dbReference>
<sequence length="283" mass="31493">MHIENIQQDTISEIKSTDIISIQETQSAHDVITNLVSNKVSKVFVNNGSKPVGVISDKDIIRFLYIDRSKRTLDQVFASEIMNGVCFAVETMTCSQAAQMMILNKISSLGIGSKEKMYGILTKSDLIRYYTETDTRTSKVSDYMMVSYFAAPHHTKIHEILKKMITCDISRVIVTDNDSPIGMITVGDIFRMSLATNKMSIVQENNYSEDDGLWSETGFVGSQPTGEIMTEGLITVDSSSHMRDAAKLLLYNKIDCVGVKNGNDEMIGILNKTNILYALADLK</sequence>
<dbReference type="PROSITE" id="PS51371">
    <property type="entry name" value="CBS"/>
    <property type="match status" value="3"/>
</dbReference>
<evidence type="ECO:0000256" key="2">
    <source>
        <dbReference type="PROSITE-ProRule" id="PRU00703"/>
    </source>
</evidence>
<organism evidence="4 5">
    <name type="scientific">Candidatus Nitrosotenuis cloacae</name>
    <dbReference type="NCBI Taxonomy" id="1603555"/>
    <lineage>
        <taxon>Archaea</taxon>
        <taxon>Nitrososphaerota</taxon>
        <taxon>Candidatus Nitrosotenuis</taxon>
    </lineage>
</organism>
<keyword evidence="5" id="KW-1185">Reference proteome</keyword>
<dbReference type="EMBL" id="CP011097">
    <property type="protein sequence ID" value="AJZ75277.1"/>
    <property type="molecule type" value="Genomic_DNA"/>
</dbReference>
<dbReference type="AlphaFoldDB" id="A0A3G1B5R1"/>
<dbReference type="Gene3D" id="3.10.580.10">
    <property type="entry name" value="CBS-domain"/>
    <property type="match status" value="2"/>
</dbReference>
<evidence type="ECO:0000259" key="3">
    <source>
        <dbReference type="PROSITE" id="PS51371"/>
    </source>
</evidence>
<dbReference type="RefSeq" id="WP_048187754.1">
    <property type="nucleotide sequence ID" value="NZ_CP011097.1"/>
</dbReference>
<evidence type="ECO:0000256" key="1">
    <source>
        <dbReference type="ARBA" id="ARBA00023122"/>
    </source>
</evidence>
<dbReference type="OrthoDB" id="43333at2157"/>
<gene>
    <name evidence="4" type="ORF">SU86_001490</name>
</gene>